<dbReference type="Pfam" id="PF03140">
    <property type="entry name" value="DUF247"/>
    <property type="match status" value="1"/>
</dbReference>
<accession>A0A6P4BG85</accession>
<dbReference type="AlphaFoldDB" id="A0A6P4BG85"/>
<sequence>MAAREGGLVLKEEIYAAKRRIIRENPEAPEGSSRQSNDQAEHSIDIKEEVGNNEEFFDSIVNPELDNNNLPWPKIPKVADALRNIESHEGCYDHVVVSIGPYHHEKPHLLVNEKLKLKWAKQFVADMFPDKEQIKMPGLLKEKVNEVYKEVENVEDAARTYYDSDHTKKFSKKEFTEMMFLDGCFILHFIYMHSEKPDEMGMKSLIIALVRQDLFLLENQLPYIVLESLMRKRFEEADTKAKERGTIGKAEAKNKAEVNGINNNYIKKFIEVIRGDQPHTPRLPFHDICCFRNHKRVTVTENNVSVHHLLHLLRENFAGSKKEETVPIKNNCWQSFRSAKELKNAGSKDPFKINSWHSFRSAKELKNAGSKDPFKINSWHSFRSAKELKNAGSKDPFKINSWHSFRSAKELKNAGIKFKPNSNGKFSDVRFESCLWLSGKLILPPLIVDDSTKSMLLNLVAMETCSDHGPEDFWVTSYICLMDLLLDTVEDVIVLRNHNILMNCLGSDQQVADLFNEISKNLVPHPKAYSTIKAGIEAHYKNWCKIWVAEWINTHFSSPWTVLAFLAAILALALSFIQTYVAIKPDKNGP</sequence>
<evidence type="ECO:0000313" key="3">
    <source>
        <dbReference type="RefSeq" id="XP_015898111.1"/>
    </source>
</evidence>
<proteinExistence type="predicted"/>
<feature type="region of interest" description="Disordered" evidence="1">
    <location>
        <begin position="21"/>
        <end position="42"/>
    </location>
</feature>
<organism evidence="3">
    <name type="scientific">Ziziphus jujuba</name>
    <name type="common">Chinese jujube</name>
    <name type="synonym">Ziziphus sativa</name>
    <dbReference type="NCBI Taxonomy" id="326968"/>
    <lineage>
        <taxon>Eukaryota</taxon>
        <taxon>Viridiplantae</taxon>
        <taxon>Streptophyta</taxon>
        <taxon>Embryophyta</taxon>
        <taxon>Tracheophyta</taxon>
        <taxon>Spermatophyta</taxon>
        <taxon>Magnoliopsida</taxon>
        <taxon>eudicotyledons</taxon>
        <taxon>Gunneridae</taxon>
        <taxon>Pentapetalae</taxon>
        <taxon>rosids</taxon>
        <taxon>fabids</taxon>
        <taxon>Rosales</taxon>
        <taxon>Rhamnaceae</taxon>
        <taxon>Paliureae</taxon>
        <taxon>Ziziphus</taxon>
    </lineage>
</organism>
<dbReference type="RefSeq" id="XP_015898111.1">
    <property type="nucleotide sequence ID" value="XM_016042625.2"/>
</dbReference>
<keyword evidence="2" id="KW-0812">Transmembrane</keyword>
<feature type="transmembrane region" description="Helical" evidence="2">
    <location>
        <begin position="560"/>
        <end position="583"/>
    </location>
</feature>
<dbReference type="PANTHER" id="PTHR31170:SF25">
    <property type="entry name" value="BNAA09G04570D PROTEIN"/>
    <property type="match status" value="1"/>
</dbReference>
<keyword evidence="2" id="KW-0472">Membrane</keyword>
<name>A0A6P4BG85_ZIZJJ</name>
<evidence type="ECO:0000256" key="1">
    <source>
        <dbReference type="SAM" id="MobiDB-lite"/>
    </source>
</evidence>
<reference evidence="3" key="1">
    <citation type="submission" date="2022-04" db="UniProtKB">
        <authorList>
            <consortium name="RefSeq"/>
        </authorList>
    </citation>
    <scope>IDENTIFICATION</scope>
    <source>
        <tissue evidence="3">In vitro plantlets</tissue>
    </source>
</reference>
<keyword evidence="2" id="KW-1133">Transmembrane helix</keyword>
<dbReference type="PANTHER" id="PTHR31170">
    <property type="entry name" value="BNAC04G53230D PROTEIN"/>
    <property type="match status" value="1"/>
</dbReference>
<protein>
    <submittedName>
        <fullName evidence="3">UPF0481 protein At3g47200-like</fullName>
    </submittedName>
</protein>
<dbReference type="InterPro" id="IPR004158">
    <property type="entry name" value="DUF247_pln"/>
</dbReference>
<gene>
    <name evidence="3" type="primary">LOC107431649</name>
</gene>
<evidence type="ECO:0000256" key="2">
    <source>
        <dbReference type="SAM" id="Phobius"/>
    </source>
</evidence>